<accession>A0A4V3D086</accession>
<evidence type="ECO:0000313" key="7">
    <source>
        <dbReference type="EMBL" id="TDQ04825.1"/>
    </source>
</evidence>
<gene>
    <name evidence="7" type="ORF">EV186_101783</name>
</gene>
<dbReference type="Proteomes" id="UP000295444">
    <property type="component" value="Unassembled WGS sequence"/>
</dbReference>
<dbReference type="RefSeq" id="WP_133847677.1">
    <property type="nucleotide sequence ID" value="NZ_SNXZ01000001.1"/>
</dbReference>
<comment type="caution">
    <text evidence="7">The sequence shown here is derived from an EMBL/GenBank/DDBJ whole genome shotgun (WGS) entry which is preliminary data.</text>
</comment>
<proteinExistence type="inferred from homology"/>
<evidence type="ECO:0000256" key="6">
    <source>
        <dbReference type="SAM" id="Phobius"/>
    </source>
</evidence>
<organism evidence="7 8">
    <name type="scientific">Labedaea rhizosphaerae</name>
    <dbReference type="NCBI Taxonomy" id="598644"/>
    <lineage>
        <taxon>Bacteria</taxon>
        <taxon>Bacillati</taxon>
        <taxon>Actinomycetota</taxon>
        <taxon>Actinomycetes</taxon>
        <taxon>Pseudonocardiales</taxon>
        <taxon>Pseudonocardiaceae</taxon>
        <taxon>Labedaea</taxon>
    </lineage>
</organism>
<dbReference type="GO" id="GO:0016020">
    <property type="term" value="C:membrane"/>
    <property type="evidence" value="ECO:0007669"/>
    <property type="project" value="UniProtKB-SubCell"/>
</dbReference>
<keyword evidence="3 6" id="KW-0812">Transmembrane</keyword>
<name>A0A4V3D086_LABRH</name>
<dbReference type="EMBL" id="SNXZ01000001">
    <property type="protein sequence ID" value="TDQ04825.1"/>
    <property type="molecule type" value="Genomic_DNA"/>
</dbReference>
<feature type="transmembrane region" description="Helical" evidence="6">
    <location>
        <begin position="41"/>
        <end position="63"/>
    </location>
</feature>
<feature type="transmembrane region" description="Helical" evidence="6">
    <location>
        <begin position="133"/>
        <end position="160"/>
    </location>
</feature>
<feature type="transmembrane region" description="Helical" evidence="6">
    <location>
        <begin position="180"/>
        <end position="198"/>
    </location>
</feature>
<sequence length="205" mass="21899">MNDRLVRLRMGGYALLCLLQLAFVLFGPDVARIVTKVLLMPALALAVLPVAPPLLLGALAAGWLGDIFLLADGTWFLLGMAAFAAGHVCYIALFARGGRPHVAAILGYVVVWAVMIVLLWPDLGALRIPVAGYSLLLATTAVVSTNAGWRAGLGGALFLISDSMIAMGLADWSRPPAVDFWIMLTYVAAQYLLATGAVRRWPVKR</sequence>
<comment type="subcellular location">
    <subcellularLocation>
        <location evidence="1">Membrane</location>
        <topology evidence="1">Multi-pass membrane protein</topology>
    </subcellularLocation>
</comment>
<dbReference type="PANTHER" id="PTHR31885:SF6">
    <property type="entry name" value="GH04784P"/>
    <property type="match status" value="1"/>
</dbReference>
<evidence type="ECO:0000256" key="5">
    <source>
        <dbReference type="ARBA" id="ARBA00023136"/>
    </source>
</evidence>
<reference evidence="7 8" key="1">
    <citation type="submission" date="2019-03" db="EMBL/GenBank/DDBJ databases">
        <title>Genomic Encyclopedia of Type Strains, Phase IV (KMG-IV): sequencing the most valuable type-strain genomes for metagenomic binning, comparative biology and taxonomic classification.</title>
        <authorList>
            <person name="Goeker M."/>
        </authorList>
    </citation>
    <scope>NUCLEOTIDE SEQUENCE [LARGE SCALE GENOMIC DNA]</scope>
    <source>
        <strain evidence="7 8">DSM 45361</strain>
    </source>
</reference>
<keyword evidence="5 6" id="KW-0472">Membrane</keyword>
<evidence type="ECO:0000313" key="8">
    <source>
        <dbReference type="Proteomes" id="UP000295444"/>
    </source>
</evidence>
<dbReference type="PANTHER" id="PTHR31885">
    <property type="entry name" value="GH04784P"/>
    <property type="match status" value="1"/>
</dbReference>
<protein>
    <submittedName>
        <fullName evidence="7">Putative membrane protein YhhN</fullName>
    </submittedName>
</protein>
<dbReference type="Pfam" id="PF07947">
    <property type="entry name" value="YhhN"/>
    <property type="match status" value="1"/>
</dbReference>
<keyword evidence="8" id="KW-1185">Reference proteome</keyword>
<keyword evidence="4 6" id="KW-1133">Transmembrane helix</keyword>
<dbReference type="InterPro" id="IPR012506">
    <property type="entry name" value="TMEM86B-like"/>
</dbReference>
<dbReference type="OrthoDB" id="4227931at2"/>
<evidence type="ECO:0000256" key="1">
    <source>
        <dbReference type="ARBA" id="ARBA00004141"/>
    </source>
</evidence>
<feature type="transmembrane region" description="Helical" evidence="6">
    <location>
        <begin position="101"/>
        <end position="121"/>
    </location>
</feature>
<dbReference type="AlphaFoldDB" id="A0A4V3D086"/>
<dbReference type="GO" id="GO:0016787">
    <property type="term" value="F:hydrolase activity"/>
    <property type="evidence" value="ECO:0007669"/>
    <property type="project" value="TreeGrafter"/>
</dbReference>
<evidence type="ECO:0000256" key="2">
    <source>
        <dbReference type="ARBA" id="ARBA00007375"/>
    </source>
</evidence>
<evidence type="ECO:0000256" key="3">
    <source>
        <dbReference type="ARBA" id="ARBA00022692"/>
    </source>
</evidence>
<feature type="transmembrane region" description="Helical" evidence="6">
    <location>
        <begin position="75"/>
        <end position="95"/>
    </location>
</feature>
<evidence type="ECO:0000256" key="4">
    <source>
        <dbReference type="ARBA" id="ARBA00022989"/>
    </source>
</evidence>
<comment type="similarity">
    <text evidence="2">Belongs to the TMEM86 family.</text>
</comment>